<proteinExistence type="predicted"/>
<reference evidence="2" key="1">
    <citation type="journal article" date="2018" name="PLoS Negl. Trop. Dis.">
        <title>An insight into the salivary gland and fat body transcriptome of Panstrongylus lignarius (Hemiptera: Heteroptera), the main vector of Chagas disease in Peru.</title>
        <authorList>
            <person name="Nevoa J.C."/>
            <person name="Mendes M.T."/>
            <person name="da Silva M.V."/>
            <person name="Soares S.C."/>
            <person name="Oliveira C.J.F."/>
            <person name="Ribeiro J.M.C."/>
        </authorList>
    </citation>
    <scope>NUCLEOTIDE SEQUENCE</scope>
</reference>
<accession>A0A224Y711</accession>
<feature type="signal peptide" evidence="1">
    <location>
        <begin position="1"/>
        <end position="18"/>
    </location>
</feature>
<sequence length="67" mass="7512">MIFVIGLLTLIEILKVCGQSMGSFKPDEFDSAVDGFLKFLRDPIISFPALNIPAIAILRCGKREKWQ</sequence>
<name>A0A224Y711_9HEMI</name>
<protein>
    <submittedName>
        <fullName evidence="2">Putative secreted protein</fullName>
    </submittedName>
</protein>
<evidence type="ECO:0000256" key="1">
    <source>
        <dbReference type="SAM" id="SignalP"/>
    </source>
</evidence>
<organism evidence="2">
    <name type="scientific">Panstrongylus lignarius</name>
    <dbReference type="NCBI Taxonomy" id="156445"/>
    <lineage>
        <taxon>Eukaryota</taxon>
        <taxon>Metazoa</taxon>
        <taxon>Ecdysozoa</taxon>
        <taxon>Arthropoda</taxon>
        <taxon>Hexapoda</taxon>
        <taxon>Insecta</taxon>
        <taxon>Pterygota</taxon>
        <taxon>Neoptera</taxon>
        <taxon>Paraneoptera</taxon>
        <taxon>Hemiptera</taxon>
        <taxon>Heteroptera</taxon>
        <taxon>Panheteroptera</taxon>
        <taxon>Cimicomorpha</taxon>
        <taxon>Reduviidae</taxon>
        <taxon>Triatominae</taxon>
        <taxon>Panstrongylus</taxon>
    </lineage>
</organism>
<dbReference type="AlphaFoldDB" id="A0A224Y711"/>
<keyword evidence="1" id="KW-0732">Signal</keyword>
<feature type="chain" id="PRO_5012217504" evidence="1">
    <location>
        <begin position="19"/>
        <end position="67"/>
    </location>
</feature>
<dbReference type="EMBL" id="GFTR01000035">
    <property type="protein sequence ID" value="JAW16391.1"/>
    <property type="molecule type" value="Transcribed_RNA"/>
</dbReference>
<evidence type="ECO:0000313" key="2">
    <source>
        <dbReference type="EMBL" id="JAW16391.1"/>
    </source>
</evidence>